<accession>A0ACB6UZH6</accession>
<dbReference type="EMBL" id="QVQA01000241">
    <property type="protein sequence ID" value="KAF5093386.1"/>
    <property type="molecule type" value="Genomic_DNA"/>
</dbReference>
<comment type="caution">
    <text evidence="1">The sequence shown here is derived from an EMBL/GenBank/DDBJ whole genome shotgun (WGS) entry which is preliminary data.</text>
</comment>
<sequence length="473" mass="53055">MAKGKNDTNSKSEVEDTEPVIETKNEEEEVTASEQDKKEEQPDTKDTTENAEDKKEKVDETTDNTNNESKSDNDAAKKDSEEAEAPPQPPRPLSEFQKSQLTLTEAFPSVEANVVRAVLIAASGQVDPAFNGLLSLTDPEYKLDEASVYRQATQYTPPPPIPKGVLRNSQNPSRYRAPPTGPNPQQQQRATAYASAAATIRNDRSQIEEDERLARLLAEQERVGNGGQRRVRYADTGLGPEHMGPDDYSRRGSATRRHYQDDDERSFFDDELPQIKENIAKGLQETKENLNNWFGSLRKKMDLEEPNFFGGLLNNKNNNNNNNNRRYSEDDDDLYENYGRRRTNEQYNRGYQSGPARARAREEQRNRNDGFEGISMTNHDDDEEDMRPKMPPRPGSGPATNAVAPAADKKIPLKSTVTAEEEDPFFIGDSEDEEDEVPLGEQIISKPKTTTATTTTTAMDDKAKSDESASEKK</sequence>
<name>A0ACB6UZH6_9ASCO</name>
<gene>
    <name evidence="1" type="ORF">D0Z00_004092</name>
</gene>
<evidence type="ECO:0000313" key="1">
    <source>
        <dbReference type="EMBL" id="KAF5093386.1"/>
    </source>
</evidence>
<keyword evidence="2" id="KW-1185">Reference proteome</keyword>
<proteinExistence type="predicted"/>
<organism evidence="1 2">
    <name type="scientific">Geotrichum galactomycetum</name>
    <dbReference type="NCBI Taxonomy" id="27317"/>
    <lineage>
        <taxon>Eukaryota</taxon>
        <taxon>Fungi</taxon>
        <taxon>Dikarya</taxon>
        <taxon>Ascomycota</taxon>
        <taxon>Saccharomycotina</taxon>
        <taxon>Dipodascomycetes</taxon>
        <taxon>Dipodascales</taxon>
        <taxon>Dipodascaceae</taxon>
        <taxon>Geotrichum</taxon>
    </lineage>
</organism>
<reference evidence="1 2" key="1">
    <citation type="journal article" date="2020" name="Front. Microbiol.">
        <title>Phenotypic and Genetic Characterization of the Cheese Ripening Yeast Geotrichum candidum.</title>
        <authorList>
            <person name="Perkins V."/>
            <person name="Vignola S."/>
            <person name="Lessard M.H."/>
            <person name="Plante P.L."/>
            <person name="Corbeil J."/>
            <person name="Dugat-Bony E."/>
            <person name="Frenette M."/>
            <person name="Labrie S."/>
        </authorList>
    </citation>
    <scope>NUCLEOTIDE SEQUENCE [LARGE SCALE GENOMIC DNA]</scope>
    <source>
        <strain evidence="1 2">LMA-1147</strain>
    </source>
</reference>
<protein>
    <submittedName>
        <fullName evidence="1">Uncharacterized protein</fullName>
    </submittedName>
</protein>
<dbReference type="Proteomes" id="UP000744676">
    <property type="component" value="Unassembled WGS sequence"/>
</dbReference>
<evidence type="ECO:0000313" key="2">
    <source>
        <dbReference type="Proteomes" id="UP000744676"/>
    </source>
</evidence>